<feature type="signal peptide" evidence="1">
    <location>
        <begin position="1"/>
        <end position="21"/>
    </location>
</feature>
<dbReference type="AlphaFoldDB" id="A0A2T4XXX3"/>
<dbReference type="EMBL" id="PZPP01000014">
    <property type="protein sequence ID" value="PTM34776.1"/>
    <property type="molecule type" value="Genomic_DNA"/>
</dbReference>
<reference evidence="2 3" key="1">
    <citation type="submission" date="2018-04" db="EMBL/GenBank/DDBJ databases">
        <title>Genome sequencing reveals highly heavy metal resistance and biotechnology application of the novel Enterobacter cloacae amazonensis isolated from wastewater river in Manaus - Amazonas.</title>
        <authorList>
            <person name="Astolfi M.C.T."/>
            <person name="Carvalho E.B.D.S."/>
            <person name="Lacerda L.B."/>
            <person name="Pinto M.V."/>
            <person name="Nogueira V.B."/>
            <person name="Barros A.M."/>
            <person name="Astolfi-Filho S."/>
        </authorList>
    </citation>
    <scope>NUCLEOTIDE SEQUENCE [LARGE SCALE GENOMIC DNA]</scope>
    <source>
        <strain evidence="3">amazonensis</strain>
    </source>
</reference>
<accession>A0A2T4XXX3</accession>
<evidence type="ECO:0000313" key="3">
    <source>
        <dbReference type="Proteomes" id="UP000241614"/>
    </source>
</evidence>
<comment type="caution">
    <text evidence="2">The sequence shown here is derived from an EMBL/GenBank/DDBJ whole genome shotgun (WGS) entry which is preliminary data.</text>
</comment>
<evidence type="ECO:0000256" key="1">
    <source>
        <dbReference type="SAM" id="SignalP"/>
    </source>
</evidence>
<dbReference type="Proteomes" id="UP000241614">
    <property type="component" value="Unassembled WGS sequence"/>
</dbReference>
<dbReference type="OrthoDB" id="6631395at2"/>
<proteinExistence type="predicted"/>
<evidence type="ECO:0000313" key="2">
    <source>
        <dbReference type="EMBL" id="PTM34776.1"/>
    </source>
</evidence>
<keyword evidence="1" id="KW-0732">Signal</keyword>
<dbReference type="RefSeq" id="WP_108090447.1">
    <property type="nucleotide sequence ID" value="NZ_PZPP01000014.1"/>
</dbReference>
<feature type="chain" id="PRO_5015450391" evidence="1">
    <location>
        <begin position="22"/>
        <end position="282"/>
    </location>
</feature>
<name>A0A2T4XXX3_ENTCL</name>
<gene>
    <name evidence="2" type="ORF">DA103_13170</name>
</gene>
<protein>
    <submittedName>
        <fullName evidence="2">Uncharacterized protein</fullName>
    </submittedName>
</protein>
<organism evidence="2 3">
    <name type="scientific">Enterobacter cloacae</name>
    <dbReference type="NCBI Taxonomy" id="550"/>
    <lineage>
        <taxon>Bacteria</taxon>
        <taxon>Pseudomonadati</taxon>
        <taxon>Pseudomonadota</taxon>
        <taxon>Gammaproteobacteria</taxon>
        <taxon>Enterobacterales</taxon>
        <taxon>Enterobacteriaceae</taxon>
        <taxon>Enterobacter</taxon>
        <taxon>Enterobacter cloacae complex</taxon>
    </lineage>
</organism>
<sequence>MYNRANLTFLLVSLLSGMAHSDDDTKGTQWVFDKVSGNDLFGKHDTDVIKHLNMIYSKSILSIEDKKLIITNDFLENKSVCSTDYVKLKKSAISYFMSTKTLNLYSALFKHENLQLPENVYEFTSLFPGKECPAPYDEIVKAGNNLFVTEQNYVLFYKHSDVITPQNNDSHSKSDWREYCHNENPNRQFDGTSKYTCKFNNLDVSSAYQMFIGFNKAVSDNLKNNLSSSNDSYKINGGSVVYKWINKNKLSISVVMDSETTNYSFDKISTGTKLDVVVDTQY</sequence>